<keyword evidence="5" id="KW-0408">Iron</keyword>
<dbReference type="PANTHER" id="PTHR40942">
    <property type="match status" value="1"/>
</dbReference>
<protein>
    <submittedName>
        <fullName evidence="8">C-type cytochrome</fullName>
    </submittedName>
</protein>
<sequence length="112" mass="11944">MRTCLLILPLLLAACGAEAPPPTAAQLEHHRPADARLAGLYERACFNCHSRAESTAPLTGHQAAWAPRLRRGMPALVASVKNGLASMPPMGLCPDCSDAELEQLTRFMSAPL</sequence>
<evidence type="ECO:0000256" key="6">
    <source>
        <dbReference type="SAM" id="SignalP"/>
    </source>
</evidence>
<dbReference type="Gene3D" id="1.10.760.10">
    <property type="entry name" value="Cytochrome c-like domain"/>
    <property type="match status" value="1"/>
</dbReference>
<dbReference type="KEGG" id="pais:PFX98_02715"/>
<dbReference type="AlphaFoldDB" id="A0AA95NMK1"/>
<dbReference type="InterPro" id="IPR009056">
    <property type="entry name" value="Cyt_c-like_dom"/>
</dbReference>
<dbReference type="RefSeq" id="WP_285233634.1">
    <property type="nucleotide sequence ID" value="NZ_CP116346.1"/>
</dbReference>
<keyword evidence="9" id="KW-1185">Reference proteome</keyword>
<evidence type="ECO:0000256" key="3">
    <source>
        <dbReference type="ARBA" id="ARBA00022723"/>
    </source>
</evidence>
<dbReference type="Proteomes" id="UP001177769">
    <property type="component" value="Chromosome"/>
</dbReference>
<keyword evidence="1" id="KW-0813">Transport</keyword>
<evidence type="ECO:0000256" key="1">
    <source>
        <dbReference type="ARBA" id="ARBA00022448"/>
    </source>
</evidence>
<dbReference type="SUPFAM" id="SSF46626">
    <property type="entry name" value="Cytochrome c"/>
    <property type="match status" value="1"/>
</dbReference>
<keyword evidence="3" id="KW-0479">Metal-binding</keyword>
<dbReference type="PANTHER" id="PTHR40942:SF4">
    <property type="entry name" value="CYTOCHROME C5"/>
    <property type="match status" value="1"/>
</dbReference>
<evidence type="ECO:0000256" key="4">
    <source>
        <dbReference type="ARBA" id="ARBA00022982"/>
    </source>
</evidence>
<evidence type="ECO:0000256" key="5">
    <source>
        <dbReference type="ARBA" id="ARBA00023004"/>
    </source>
</evidence>
<dbReference type="Pfam" id="PF13442">
    <property type="entry name" value="Cytochrome_CBB3"/>
    <property type="match status" value="1"/>
</dbReference>
<keyword evidence="4" id="KW-0249">Electron transport</keyword>
<dbReference type="PROSITE" id="PS51257">
    <property type="entry name" value="PROKAR_LIPOPROTEIN"/>
    <property type="match status" value="1"/>
</dbReference>
<dbReference type="GO" id="GO:0005506">
    <property type="term" value="F:iron ion binding"/>
    <property type="evidence" value="ECO:0007669"/>
    <property type="project" value="InterPro"/>
</dbReference>
<dbReference type="GO" id="GO:0009055">
    <property type="term" value="F:electron transfer activity"/>
    <property type="evidence" value="ECO:0007669"/>
    <property type="project" value="InterPro"/>
</dbReference>
<evidence type="ECO:0000256" key="2">
    <source>
        <dbReference type="ARBA" id="ARBA00022617"/>
    </source>
</evidence>
<feature type="signal peptide" evidence="6">
    <location>
        <begin position="1"/>
        <end position="19"/>
    </location>
</feature>
<proteinExistence type="predicted"/>
<evidence type="ECO:0000259" key="7">
    <source>
        <dbReference type="Pfam" id="PF13442"/>
    </source>
</evidence>
<keyword evidence="2" id="KW-0349">Heme</keyword>
<dbReference type="EMBL" id="CP116346">
    <property type="protein sequence ID" value="WIT12536.1"/>
    <property type="molecule type" value="Genomic_DNA"/>
</dbReference>
<keyword evidence="6" id="KW-0732">Signal</keyword>
<feature type="domain" description="Cytochrome c" evidence="7">
    <location>
        <begin position="34"/>
        <end position="108"/>
    </location>
</feature>
<dbReference type="GO" id="GO:0020037">
    <property type="term" value="F:heme binding"/>
    <property type="evidence" value="ECO:0007669"/>
    <property type="project" value="InterPro"/>
</dbReference>
<accession>A0AA95NMK1</accession>
<dbReference type="PRINTS" id="PR00607">
    <property type="entry name" value="CYTCHROMECIE"/>
</dbReference>
<evidence type="ECO:0000313" key="9">
    <source>
        <dbReference type="Proteomes" id="UP001177769"/>
    </source>
</evidence>
<dbReference type="InterPro" id="IPR002323">
    <property type="entry name" value="Cyt_CIE"/>
</dbReference>
<evidence type="ECO:0000313" key="8">
    <source>
        <dbReference type="EMBL" id="WIT12536.1"/>
    </source>
</evidence>
<feature type="chain" id="PRO_5041706543" evidence="6">
    <location>
        <begin position="20"/>
        <end position="112"/>
    </location>
</feature>
<gene>
    <name evidence="8" type="ORF">PFX98_02715</name>
</gene>
<dbReference type="InterPro" id="IPR036909">
    <property type="entry name" value="Cyt_c-like_dom_sf"/>
</dbReference>
<reference evidence="8" key="1">
    <citation type="submission" date="2023-01" db="EMBL/GenBank/DDBJ databases">
        <title>Whole genome sequence of Paucibacter sp. S2-9 isolated from pond sediment.</title>
        <authorList>
            <person name="Jung J.Y."/>
        </authorList>
    </citation>
    <scope>NUCLEOTIDE SEQUENCE</scope>
    <source>
        <strain evidence="8">S2-9</strain>
    </source>
</reference>
<name>A0AA95NMK1_9BURK</name>
<organism evidence="8 9">
    <name type="scientific">Paucibacter sediminis</name>
    <dbReference type="NCBI Taxonomy" id="3019553"/>
    <lineage>
        <taxon>Bacteria</taxon>
        <taxon>Pseudomonadati</taxon>
        <taxon>Pseudomonadota</taxon>
        <taxon>Betaproteobacteria</taxon>
        <taxon>Burkholderiales</taxon>
        <taxon>Sphaerotilaceae</taxon>
        <taxon>Roseateles</taxon>
    </lineage>
</organism>